<feature type="signal peptide" evidence="2">
    <location>
        <begin position="1"/>
        <end position="21"/>
    </location>
</feature>
<feature type="compositionally biased region" description="Basic and acidic residues" evidence="1">
    <location>
        <begin position="104"/>
        <end position="145"/>
    </location>
</feature>
<organism evidence="3 4">
    <name type="scientific">Paralvinella palmiformis</name>
    <dbReference type="NCBI Taxonomy" id="53620"/>
    <lineage>
        <taxon>Eukaryota</taxon>
        <taxon>Metazoa</taxon>
        <taxon>Spiralia</taxon>
        <taxon>Lophotrochozoa</taxon>
        <taxon>Annelida</taxon>
        <taxon>Polychaeta</taxon>
        <taxon>Sedentaria</taxon>
        <taxon>Canalipalpata</taxon>
        <taxon>Terebellida</taxon>
        <taxon>Terebelliformia</taxon>
        <taxon>Alvinellidae</taxon>
        <taxon>Paralvinella</taxon>
    </lineage>
</organism>
<feature type="compositionally biased region" description="Polar residues" evidence="1">
    <location>
        <begin position="173"/>
        <end position="193"/>
    </location>
</feature>
<evidence type="ECO:0000256" key="2">
    <source>
        <dbReference type="SAM" id="SignalP"/>
    </source>
</evidence>
<reference evidence="3" key="1">
    <citation type="journal article" date="2023" name="Mol. Biol. Evol.">
        <title>Third-Generation Sequencing Reveals the Adaptive Role of the Epigenome in Three Deep-Sea Polychaetes.</title>
        <authorList>
            <person name="Perez M."/>
            <person name="Aroh O."/>
            <person name="Sun Y."/>
            <person name="Lan Y."/>
            <person name="Juniper S.K."/>
            <person name="Young C.R."/>
            <person name="Angers B."/>
            <person name="Qian P.Y."/>
        </authorList>
    </citation>
    <scope>NUCLEOTIDE SEQUENCE</scope>
    <source>
        <strain evidence="3">P08H-3</strain>
    </source>
</reference>
<comment type="caution">
    <text evidence="3">The sequence shown here is derived from an EMBL/GenBank/DDBJ whole genome shotgun (WGS) entry which is preliminary data.</text>
</comment>
<dbReference type="EMBL" id="JAODUP010001250">
    <property type="protein sequence ID" value="KAK2140783.1"/>
    <property type="molecule type" value="Genomic_DNA"/>
</dbReference>
<gene>
    <name evidence="3" type="ORF">LSH36_1249g00032</name>
</gene>
<keyword evidence="2" id="KW-0732">Signal</keyword>
<keyword evidence="4" id="KW-1185">Reference proteome</keyword>
<name>A0AAD9MQW8_9ANNE</name>
<feature type="chain" id="PRO_5042010373" evidence="2">
    <location>
        <begin position="22"/>
        <end position="358"/>
    </location>
</feature>
<sequence>MVLCELFVLCYLSSVIKRSDALQCYSCRGQASNEVEANIRCLQNAYLEDCDEFYSYYSEVEDQNVLSYEYYNYEKDNLIDKGNKKSRAKSHDRNGRPRGHRRQMAKEERGPHQRNRERTKRETNRVEMGKDKIGKMRHEIGHFNSDDVDPGEDDYGYYYPNYNYTYDDVAASKPTSSPADENPTGSEQRSESPSEGVDPGEKLSLPKDPEHYCYSRTIKKAWESYAVEKGCKKITYCNSLIEKNPEWGNPWNFCCDKARCNAKLVKDKPQRIFGMGCRQTDDCIQGMTSRPGLIKMECRAKSRTKTKFLYAFKEKKCYCAAGFHPKGPICTSSSENIKPYEYVPFFFLIKMFYVIMLQ</sequence>
<feature type="region of interest" description="Disordered" evidence="1">
    <location>
        <begin position="81"/>
        <end position="154"/>
    </location>
</feature>
<accession>A0AAD9MQW8</accession>
<protein>
    <submittedName>
        <fullName evidence="3">Uncharacterized protein</fullName>
    </submittedName>
</protein>
<dbReference type="AlphaFoldDB" id="A0AAD9MQW8"/>
<proteinExistence type="predicted"/>
<evidence type="ECO:0000313" key="4">
    <source>
        <dbReference type="Proteomes" id="UP001208570"/>
    </source>
</evidence>
<feature type="compositionally biased region" description="Basic and acidic residues" evidence="1">
    <location>
        <begin position="81"/>
        <end position="95"/>
    </location>
</feature>
<dbReference type="Proteomes" id="UP001208570">
    <property type="component" value="Unassembled WGS sequence"/>
</dbReference>
<evidence type="ECO:0000256" key="1">
    <source>
        <dbReference type="SAM" id="MobiDB-lite"/>
    </source>
</evidence>
<feature type="region of interest" description="Disordered" evidence="1">
    <location>
        <begin position="169"/>
        <end position="204"/>
    </location>
</feature>
<evidence type="ECO:0000313" key="3">
    <source>
        <dbReference type="EMBL" id="KAK2140783.1"/>
    </source>
</evidence>